<protein>
    <submittedName>
        <fullName evidence="1">Uncharacterized protein</fullName>
    </submittedName>
</protein>
<dbReference type="AlphaFoldDB" id="A9PJY1"/>
<proteinExistence type="evidence at transcript level"/>
<dbReference type="EMBL" id="EF148725">
    <property type="protein sequence ID" value="ABK96684.1"/>
    <property type="molecule type" value="mRNA"/>
</dbReference>
<sequence>MWLHKYEHHFSFLMQPTIHGRYETSWHRVLLIPLASGRAAS</sequence>
<reference evidence="1" key="1">
    <citation type="journal article" date="2008" name="BMC Genomics">
        <title>Analysis of 4,664 high-quality sequence-finished poplar full-length cDNA clones and their utility for the discovery of genes responding to insect feeding.</title>
        <authorList>
            <person name="Ralph S.G."/>
            <person name="Chun H.J."/>
            <person name="Cooper D."/>
            <person name="Kirkpatrick R."/>
            <person name="Kolosova N."/>
            <person name="Gunter L."/>
            <person name="Tuskan G.A."/>
            <person name="Douglas C.J."/>
            <person name="Holt R.A."/>
            <person name="Jones S.J."/>
            <person name="Marra M.A."/>
            <person name="Bohlmann J."/>
        </authorList>
    </citation>
    <scope>NUCLEOTIDE SEQUENCE</scope>
    <source>
        <tissue evidence="1">Sapling trees one metre in height and grown under greenhouse conditions were exposed to continuous feeding by Malacosoma disstria Hubner</tissue>
    </source>
</reference>
<organism evidence="1">
    <name type="scientific">Populus trichocarpa x Populus deltoides</name>
    <dbReference type="NCBI Taxonomy" id="3695"/>
    <lineage>
        <taxon>Eukaryota</taxon>
        <taxon>Viridiplantae</taxon>
        <taxon>Streptophyta</taxon>
        <taxon>Embryophyta</taxon>
        <taxon>Tracheophyta</taxon>
        <taxon>Spermatophyta</taxon>
        <taxon>Magnoliopsida</taxon>
        <taxon>eudicotyledons</taxon>
        <taxon>Gunneridae</taxon>
        <taxon>Pentapetalae</taxon>
        <taxon>rosids</taxon>
        <taxon>fabids</taxon>
        <taxon>Malpighiales</taxon>
        <taxon>Salicaceae</taxon>
        <taxon>Saliceae</taxon>
        <taxon>Populus</taxon>
    </lineage>
</organism>
<evidence type="ECO:0000313" key="1">
    <source>
        <dbReference type="EMBL" id="ABK96684.1"/>
    </source>
</evidence>
<accession>A9PJY1</accession>
<name>A9PJY1_9ROSI</name>